<evidence type="ECO:0008006" key="5">
    <source>
        <dbReference type="Google" id="ProtNLM"/>
    </source>
</evidence>
<proteinExistence type="predicted"/>
<evidence type="ECO:0000256" key="2">
    <source>
        <dbReference type="SAM" id="SignalP"/>
    </source>
</evidence>
<dbReference type="Proteomes" id="UP001143349">
    <property type="component" value="Unassembled WGS sequence"/>
</dbReference>
<protein>
    <recommendedName>
        <fullName evidence="5">AAA+ family ATPase</fullName>
    </recommendedName>
</protein>
<accession>A0AAD3NZJ4</accession>
<feature type="signal peptide" evidence="2">
    <location>
        <begin position="1"/>
        <end position="20"/>
    </location>
</feature>
<dbReference type="RefSeq" id="WP_271179571.1">
    <property type="nucleotide sequence ID" value="NZ_BSFH01000024.1"/>
</dbReference>
<evidence type="ECO:0000313" key="3">
    <source>
        <dbReference type="EMBL" id="GLK64128.1"/>
    </source>
</evidence>
<evidence type="ECO:0000313" key="4">
    <source>
        <dbReference type="Proteomes" id="UP001143349"/>
    </source>
</evidence>
<organism evidence="3 4">
    <name type="scientific">Paracoccus kondratievae</name>
    <dbReference type="NCBI Taxonomy" id="135740"/>
    <lineage>
        <taxon>Bacteria</taxon>
        <taxon>Pseudomonadati</taxon>
        <taxon>Pseudomonadota</taxon>
        <taxon>Alphaproteobacteria</taxon>
        <taxon>Rhodobacterales</taxon>
        <taxon>Paracoccaceae</taxon>
        <taxon>Paracoccus</taxon>
    </lineage>
</organism>
<reference evidence="3" key="2">
    <citation type="submission" date="2023-01" db="EMBL/GenBank/DDBJ databases">
        <authorList>
            <person name="Sun Q."/>
            <person name="Evtushenko L."/>
        </authorList>
    </citation>
    <scope>NUCLEOTIDE SEQUENCE</scope>
    <source>
        <strain evidence="3">VKM B-2222</strain>
    </source>
</reference>
<feature type="compositionally biased region" description="Basic and acidic residues" evidence="1">
    <location>
        <begin position="99"/>
        <end position="112"/>
    </location>
</feature>
<reference evidence="3" key="1">
    <citation type="journal article" date="2014" name="Int. J. Syst. Evol. Microbiol.">
        <title>Complete genome sequence of Corynebacterium casei LMG S-19264T (=DSM 44701T), isolated from a smear-ripened cheese.</title>
        <authorList>
            <consortium name="US DOE Joint Genome Institute (JGI-PGF)"/>
            <person name="Walter F."/>
            <person name="Albersmeier A."/>
            <person name="Kalinowski J."/>
            <person name="Ruckert C."/>
        </authorList>
    </citation>
    <scope>NUCLEOTIDE SEQUENCE</scope>
    <source>
        <strain evidence="3">VKM B-2222</strain>
    </source>
</reference>
<feature type="compositionally biased region" description="Basic and acidic residues" evidence="1">
    <location>
        <begin position="122"/>
        <end position="146"/>
    </location>
</feature>
<dbReference type="AlphaFoldDB" id="A0AAD3NZJ4"/>
<dbReference type="EMBL" id="BSFH01000024">
    <property type="protein sequence ID" value="GLK64128.1"/>
    <property type="molecule type" value="Genomic_DNA"/>
</dbReference>
<evidence type="ECO:0000256" key="1">
    <source>
        <dbReference type="SAM" id="MobiDB-lite"/>
    </source>
</evidence>
<keyword evidence="4" id="KW-1185">Reference proteome</keyword>
<feature type="chain" id="PRO_5042145448" description="AAA+ family ATPase" evidence="2">
    <location>
        <begin position="21"/>
        <end position="164"/>
    </location>
</feature>
<feature type="region of interest" description="Disordered" evidence="1">
    <location>
        <begin position="99"/>
        <end position="164"/>
    </location>
</feature>
<name>A0AAD3NZJ4_9RHOB</name>
<comment type="caution">
    <text evidence="3">The sequence shown here is derived from an EMBL/GenBank/DDBJ whole genome shotgun (WGS) entry which is preliminary data.</text>
</comment>
<sequence>MRIIIIPSIMWMLAAPVALAQGYEPPLADNPAPETTPEEAPRTLEEGLENFMRNMLNDAEPLLDQLGRNMGDTLSAVTPVLKDIGKLMDDVRNYQAPERLENGDILIRRRADAPPPPPVGDALRDMLRPAPENDPRLNPRGDDPLRAPEVPPFPELNPDSEISL</sequence>
<gene>
    <name evidence="3" type="ORF">GCM10017635_15990</name>
</gene>
<keyword evidence="2" id="KW-0732">Signal</keyword>